<dbReference type="InterPro" id="IPR050396">
    <property type="entry name" value="Glycosyltr_51/Transpeptidase"/>
</dbReference>
<dbReference type="PANTHER" id="PTHR32282">
    <property type="entry name" value="BINDING PROTEIN TRANSPEPTIDASE, PUTATIVE-RELATED"/>
    <property type="match status" value="1"/>
</dbReference>
<dbReference type="SUPFAM" id="SSF56601">
    <property type="entry name" value="beta-lactamase/transpeptidase-like"/>
    <property type="match status" value="1"/>
</dbReference>
<dbReference type="PANTHER" id="PTHR32282:SF34">
    <property type="entry name" value="PENICILLIN-BINDING PROTEIN 1A"/>
    <property type="match status" value="1"/>
</dbReference>
<proteinExistence type="predicted"/>
<dbReference type="InterPro" id="IPR001460">
    <property type="entry name" value="PCN-bd_Tpept"/>
</dbReference>
<sequence>GIPEQIPGVAGLSLSENGGPPAPSIVLGVYQVRPIDMASAYATIAASGMYHQPHFVQRVVTGTGRVLLDRGAPEHQVGKQLPPGEQRFPNSIADRTTQAMLPIAAYSNGHSLHGRPSAA</sequence>
<dbReference type="RefSeq" id="WP_256666974.1">
    <property type="nucleotide sequence ID" value="NZ_JAAGVB010000271.1"/>
</dbReference>
<feature type="domain" description="Penicillin-binding protein transpeptidase" evidence="3">
    <location>
        <begin position="30"/>
        <end position="101"/>
    </location>
</feature>
<dbReference type="Gene3D" id="3.40.710.10">
    <property type="entry name" value="DD-peptidase/beta-lactamase superfamily"/>
    <property type="match status" value="1"/>
</dbReference>
<dbReference type="Proteomes" id="UP000471166">
    <property type="component" value="Unassembled WGS sequence"/>
</dbReference>
<feature type="non-terminal residue" evidence="4">
    <location>
        <position position="119"/>
    </location>
</feature>
<evidence type="ECO:0000313" key="4">
    <source>
        <dbReference type="EMBL" id="NEW36987.1"/>
    </source>
</evidence>
<keyword evidence="2" id="KW-0808">Transferase</keyword>
<dbReference type="GO" id="GO:0008658">
    <property type="term" value="F:penicillin binding"/>
    <property type="evidence" value="ECO:0007669"/>
    <property type="project" value="InterPro"/>
</dbReference>
<evidence type="ECO:0000256" key="1">
    <source>
        <dbReference type="ARBA" id="ARBA00022676"/>
    </source>
</evidence>
<dbReference type="AlphaFoldDB" id="A0A6P1CYX4"/>
<protein>
    <submittedName>
        <fullName evidence="4">Penicillin-binding protein</fullName>
    </submittedName>
</protein>
<feature type="non-terminal residue" evidence="4">
    <location>
        <position position="1"/>
    </location>
</feature>
<dbReference type="GO" id="GO:0008955">
    <property type="term" value="F:peptidoglycan glycosyltransferase activity"/>
    <property type="evidence" value="ECO:0007669"/>
    <property type="project" value="TreeGrafter"/>
</dbReference>
<evidence type="ECO:0000313" key="5">
    <source>
        <dbReference type="Proteomes" id="UP000471166"/>
    </source>
</evidence>
<name>A0A6P1CYX4_9NOCA</name>
<dbReference type="GO" id="GO:0009252">
    <property type="term" value="P:peptidoglycan biosynthetic process"/>
    <property type="evidence" value="ECO:0007669"/>
    <property type="project" value="TreeGrafter"/>
</dbReference>
<dbReference type="EMBL" id="JAAGVB010000271">
    <property type="protein sequence ID" value="NEW36987.1"/>
    <property type="molecule type" value="Genomic_DNA"/>
</dbReference>
<evidence type="ECO:0000259" key="3">
    <source>
        <dbReference type="Pfam" id="PF00905"/>
    </source>
</evidence>
<comment type="caution">
    <text evidence="4">The sequence shown here is derived from an EMBL/GenBank/DDBJ whole genome shotgun (WGS) entry which is preliminary data.</text>
</comment>
<gene>
    <name evidence="4" type="ORF">GV791_31210</name>
</gene>
<dbReference type="Pfam" id="PF00905">
    <property type="entry name" value="Transpeptidase"/>
    <property type="match status" value="1"/>
</dbReference>
<reference evidence="4 5" key="1">
    <citation type="submission" date="2020-01" db="EMBL/GenBank/DDBJ databases">
        <title>Genetics and antimicrobial susceptibilities of Nocardia species isolated from the soil; a comparison with species isolated from humans.</title>
        <authorList>
            <person name="Carrasco G."/>
            <person name="Monzon S."/>
            <person name="Sansegundo M."/>
            <person name="Garcia E."/>
            <person name="Garrido N."/>
            <person name="Medina M.J."/>
            <person name="Villalon P."/>
            <person name="Ramirez-Arocha A.C."/>
            <person name="Jimenez P."/>
            <person name="Cuesta I."/>
            <person name="Valdezate S."/>
        </authorList>
    </citation>
    <scope>NUCLEOTIDE SEQUENCE [LARGE SCALE GENOMIC DNA]</scope>
    <source>
        <strain evidence="4 5">CNM20110626</strain>
    </source>
</reference>
<accession>A0A6P1CYX4</accession>
<organism evidence="4 5">
    <name type="scientific">Nocardia cyriacigeorgica</name>
    <dbReference type="NCBI Taxonomy" id="135487"/>
    <lineage>
        <taxon>Bacteria</taxon>
        <taxon>Bacillati</taxon>
        <taxon>Actinomycetota</taxon>
        <taxon>Actinomycetes</taxon>
        <taxon>Mycobacteriales</taxon>
        <taxon>Nocardiaceae</taxon>
        <taxon>Nocardia</taxon>
    </lineage>
</organism>
<keyword evidence="1" id="KW-0328">Glycosyltransferase</keyword>
<evidence type="ECO:0000256" key="2">
    <source>
        <dbReference type="ARBA" id="ARBA00022679"/>
    </source>
</evidence>
<dbReference type="GO" id="GO:0030288">
    <property type="term" value="C:outer membrane-bounded periplasmic space"/>
    <property type="evidence" value="ECO:0007669"/>
    <property type="project" value="TreeGrafter"/>
</dbReference>
<dbReference type="InterPro" id="IPR012338">
    <property type="entry name" value="Beta-lactam/transpept-like"/>
</dbReference>